<feature type="compositionally biased region" description="Polar residues" evidence="1">
    <location>
        <begin position="647"/>
        <end position="660"/>
    </location>
</feature>
<reference evidence="2" key="1">
    <citation type="journal article" date="2020" name="New Phytol.">
        <title>Comparative genomics reveals dynamic genome evolution in host specialist ectomycorrhizal fungi.</title>
        <authorList>
            <person name="Lofgren L.A."/>
            <person name="Nguyen N.H."/>
            <person name="Vilgalys R."/>
            <person name="Ruytinx J."/>
            <person name="Liao H.L."/>
            <person name="Branco S."/>
            <person name="Kuo A."/>
            <person name="LaButti K."/>
            <person name="Lipzen A."/>
            <person name="Andreopoulos W."/>
            <person name="Pangilinan J."/>
            <person name="Riley R."/>
            <person name="Hundley H."/>
            <person name="Na H."/>
            <person name="Barry K."/>
            <person name="Grigoriev I.V."/>
            <person name="Stajich J.E."/>
            <person name="Kennedy P.G."/>
        </authorList>
    </citation>
    <scope>NUCLEOTIDE SEQUENCE</scope>
    <source>
        <strain evidence="2">MN1</strain>
    </source>
</reference>
<dbReference type="Proteomes" id="UP000807769">
    <property type="component" value="Unassembled WGS sequence"/>
</dbReference>
<name>A0A9P7E5U8_9AGAM</name>
<evidence type="ECO:0000313" key="3">
    <source>
        <dbReference type="Proteomes" id="UP000807769"/>
    </source>
</evidence>
<keyword evidence="3" id="KW-1185">Reference proteome</keyword>
<dbReference type="AlphaFoldDB" id="A0A9P7E5U8"/>
<sequence length="773" mass="86716">MWSWMVAVRCVIIQSNSSSFYLKFVPTHKAYERSPLLFSSARRTYAILSTGLYWMSIKYLTEYEQSVDALYAKLSLGSVTSWIGGPPVILGRSLVKPAAPLRIPSHIAIHAQAKCIKNPIGLGLSETQGHVHTSKVKRVSLSVAGNINLIWPAYVQLFCTILAKPEPSTIDLNNFCSISQKYTWDEGALKIWQAKEIPGDNTVPGVLITNEISIGKTALVMGTIVFTTDVYWMCKAPILSKSYDSQWIPFGAGTGPWANSMMSHIYQIILITYSIFTMQGKVFNIYKEKANHNSKEYKQHFVICVLNKAHDSCNQNSGWYAMLKVMKATHLQLISTATLLFTSLKDLCNIAYLLCIQYFISSLGDKREDSEWNKEDKELTASHTIKQLTSSKSKYEKPASKICVQELITSLISNIKAGFEGCVICKKINNTLPLYKMIIVPMHMNNEELQVINMGMKSLAGASWMQKILILMLHNISVLMLNGSHTTDEYNEIIHKFNTDPEECILLCPYYWGVLGIINVLMVNHSEGKGIILGQFLDKNKENIRDSDDEDDEDEIKIQDGLPCRSQPTSSAFASATGFLHKLASTGTKYKAVRIYGSKNQVQNIQRTGVDNRNIFISSFIAINKDLIVINDDLINPNPDNIEDANEQNVNANAVPSQRQQKYENDSIPADNDNIPEPDLIITGYQRALSIPANNNNASEPNLIINDSQRELSIPSLLSLNNATQGLPNNGDYVYFYYTKSDKVSEEEFLIVSCGPAIRVMYHFKEVKVLVRK</sequence>
<dbReference type="GeneID" id="64627191"/>
<dbReference type="RefSeq" id="XP_041190153.1">
    <property type="nucleotide sequence ID" value="XM_041333174.1"/>
</dbReference>
<feature type="region of interest" description="Disordered" evidence="1">
    <location>
        <begin position="644"/>
        <end position="674"/>
    </location>
</feature>
<organism evidence="2 3">
    <name type="scientific">Suillus subaureus</name>
    <dbReference type="NCBI Taxonomy" id="48587"/>
    <lineage>
        <taxon>Eukaryota</taxon>
        <taxon>Fungi</taxon>
        <taxon>Dikarya</taxon>
        <taxon>Basidiomycota</taxon>
        <taxon>Agaricomycotina</taxon>
        <taxon>Agaricomycetes</taxon>
        <taxon>Agaricomycetidae</taxon>
        <taxon>Boletales</taxon>
        <taxon>Suillineae</taxon>
        <taxon>Suillaceae</taxon>
        <taxon>Suillus</taxon>
    </lineage>
</organism>
<gene>
    <name evidence="2" type="ORF">BJ212DRAFT_1301773</name>
</gene>
<dbReference type="EMBL" id="JABBWG010000028">
    <property type="protein sequence ID" value="KAG1811732.1"/>
    <property type="molecule type" value="Genomic_DNA"/>
</dbReference>
<evidence type="ECO:0000313" key="2">
    <source>
        <dbReference type="EMBL" id="KAG1811732.1"/>
    </source>
</evidence>
<evidence type="ECO:0000256" key="1">
    <source>
        <dbReference type="SAM" id="MobiDB-lite"/>
    </source>
</evidence>
<comment type="caution">
    <text evidence="2">The sequence shown here is derived from an EMBL/GenBank/DDBJ whole genome shotgun (WGS) entry which is preliminary data.</text>
</comment>
<accession>A0A9P7E5U8</accession>
<protein>
    <submittedName>
        <fullName evidence="2">Uncharacterized protein</fullName>
    </submittedName>
</protein>
<proteinExistence type="predicted"/>
<dbReference type="OrthoDB" id="3270319at2759"/>